<sequence length="136" mass="15089">MRVSVAHTITLSIRYSSPIQKADKSLMILLGLRVSMDGNNCLLSGNSLVRLPFENATKNMNGKAKINLDYRVISHNANNSLFRLATPPLLHVSHAVGENEIITWPPSQSKRYVFSLSVKNNVGPPVHVRGISEEER</sequence>
<keyword evidence="2" id="KW-1185">Reference proteome</keyword>
<dbReference type="AlphaFoldDB" id="A0A4C1V233"/>
<dbReference type="Proteomes" id="UP000299102">
    <property type="component" value="Unassembled WGS sequence"/>
</dbReference>
<accession>A0A4C1V233</accession>
<evidence type="ECO:0000313" key="2">
    <source>
        <dbReference type="Proteomes" id="UP000299102"/>
    </source>
</evidence>
<reference evidence="1 2" key="1">
    <citation type="journal article" date="2019" name="Commun. Biol.">
        <title>The bagworm genome reveals a unique fibroin gene that provides high tensile strength.</title>
        <authorList>
            <person name="Kono N."/>
            <person name="Nakamura H."/>
            <person name="Ohtoshi R."/>
            <person name="Tomita M."/>
            <person name="Numata K."/>
            <person name="Arakawa K."/>
        </authorList>
    </citation>
    <scope>NUCLEOTIDE SEQUENCE [LARGE SCALE GENOMIC DNA]</scope>
</reference>
<comment type="caution">
    <text evidence="1">The sequence shown here is derived from an EMBL/GenBank/DDBJ whole genome shotgun (WGS) entry which is preliminary data.</text>
</comment>
<name>A0A4C1V233_EUMVA</name>
<gene>
    <name evidence="1" type="ORF">EVAR_25602_1</name>
</gene>
<protein>
    <submittedName>
        <fullName evidence="1">Uncharacterized protein</fullName>
    </submittedName>
</protein>
<dbReference type="EMBL" id="BGZK01000258">
    <property type="protein sequence ID" value="GBP32347.1"/>
    <property type="molecule type" value="Genomic_DNA"/>
</dbReference>
<evidence type="ECO:0000313" key="1">
    <source>
        <dbReference type="EMBL" id="GBP32347.1"/>
    </source>
</evidence>
<proteinExistence type="predicted"/>
<organism evidence="1 2">
    <name type="scientific">Eumeta variegata</name>
    <name type="common">Bagworm moth</name>
    <name type="synonym">Eumeta japonica</name>
    <dbReference type="NCBI Taxonomy" id="151549"/>
    <lineage>
        <taxon>Eukaryota</taxon>
        <taxon>Metazoa</taxon>
        <taxon>Ecdysozoa</taxon>
        <taxon>Arthropoda</taxon>
        <taxon>Hexapoda</taxon>
        <taxon>Insecta</taxon>
        <taxon>Pterygota</taxon>
        <taxon>Neoptera</taxon>
        <taxon>Endopterygota</taxon>
        <taxon>Lepidoptera</taxon>
        <taxon>Glossata</taxon>
        <taxon>Ditrysia</taxon>
        <taxon>Tineoidea</taxon>
        <taxon>Psychidae</taxon>
        <taxon>Oiketicinae</taxon>
        <taxon>Eumeta</taxon>
    </lineage>
</organism>